<dbReference type="Pfam" id="PF13193">
    <property type="entry name" value="AMP-binding_C"/>
    <property type="match status" value="1"/>
</dbReference>
<evidence type="ECO:0000259" key="3">
    <source>
        <dbReference type="Pfam" id="PF00501"/>
    </source>
</evidence>
<feature type="domain" description="AMP-dependent synthetase/ligase" evidence="3">
    <location>
        <begin position="113"/>
        <end position="473"/>
    </location>
</feature>
<comment type="similarity">
    <text evidence="1">Belongs to the ATP-dependent AMP-binding enzyme family.</text>
</comment>
<dbReference type="SUPFAM" id="SSF54447">
    <property type="entry name" value="ssDNA-binding transcriptional regulator domain"/>
    <property type="match status" value="1"/>
</dbReference>
<feature type="domain" description="AMP-binding enzyme C-terminal" evidence="5">
    <location>
        <begin position="525"/>
        <end position="597"/>
    </location>
</feature>
<evidence type="ECO:0000313" key="7">
    <source>
        <dbReference type="Proteomes" id="UP000789508"/>
    </source>
</evidence>
<dbReference type="Pfam" id="PF00501">
    <property type="entry name" value="AMP-binding"/>
    <property type="match status" value="1"/>
</dbReference>
<gene>
    <name evidence="6" type="ORF">ALEPTO_LOCUS9166</name>
</gene>
<dbReference type="InterPro" id="IPR009044">
    <property type="entry name" value="ssDNA-bd_transcriptional_reg"/>
</dbReference>
<evidence type="ECO:0000256" key="2">
    <source>
        <dbReference type="SAM" id="MobiDB-lite"/>
    </source>
</evidence>
<dbReference type="EMBL" id="CAJVPS010006496">
    <property type="protein sequence ID" value="CAG8626049.1"/>
    <property type="molecule type" value="Genomic_DNA"/>
</dbReference>
<protein>
    <submittedName>
        <fullName evidence="6">4885_t:CDS:1</fullName>
    </submittedName>
</protein>
<organism evidence="6 7">
    <name type="scientific">Ambispora leptoticha</name>
    <dbReference type="NCBI Taxonomy" id="144679"/>
    <lineage>
        <taxon>Eukaryota</taxon>
        <taxon>Fungi</taxon>
        <taxon>Fungi incertae sedis</taxon>
        <taxon>Mucoromycota</taxon>
        <taxon>Glomeromycotina</taxon>
        <taxon>Glomeromycetes</taxon>
        <taxon>Archaeosporales</taxon>
        <taxon>Ambisporaceae</taxon>
        <taxon>Ambispora</taxon>
    </lineage>
</organism>
<dbReference type="Proteomes" id="UP000789508">
    <property type="component" value="Unassembled WGS sequence"/>
</dbReference>
<proteinExistence type="inferred from homology"/>
<dbReference type="GO" id="GO:0003677">
    <property type="term" value="F:DNA binding"/>
    <property type="evidence" value="ECO:0007669"/>
    <property type="project" value="InterPro"/>
</dbReference>
<name>A0A9N9D873_9GLOM</name>
<dbReference type="InterPro" id="IPR045851">
    <property type="entry name" value="AMP-bd_C_sf"/>
</dbReference>
<dbReference type="CDD" id="cd05941">
    <property type="entry name" value="MCS"/>
    <property type="match status" value="1"/>
</dbReference>
<dbReference type="PROSITE" id="PS00455">
    <property type="entry name" value="AMP_BINDING"/>
    <property type="match status" value="1"/>
</dbReference>
<comment type="caution">
    <text evidence="6">The sequence shown here is derived from an EMBL/GenBank/DDBJ whole genome shotgun (WGS) entry which is preliminary data.</text>
</comment>
<accession>A0A9N9D873</accession>
<dbReference type="GO" id="GO:0006355">
    <property type="term" value="P:regulation of DNA-templated transcription"/>
    <property type="evidence" value="ECO:0007669"/>
    <property type="project" value="InterPro"/>
</dbReference>
<evidence type="ECO:0000313" key="6">
    <source>
        <dbReference type="EMBL" id="CAG8626049.1"/>
    </source>
</evidence>
<dbReference type="PANTHER" id="PTHR43201">
    <property type="entry name" value="ACYL-COA SYNTHETASE"/>
    <property type="match status" value="1"/>
</dbReference>
<dbReference type="SUPFAM" id="SSF56801">
    <property type="entry name" value="Acetyl-CoA synthetase-like"/>
    <property type="match status" value="1"/>
</dbReference>
<dbReference type="OrthoDB" id="2962993at2759"/>
<keyword evidence="7" id="KW-1185">Reference proteome</keyword>
<dbReference type="GO" id="GO:0031956">
    <property type="term" value="F:medium-chain fatty acid-CoA ligase activity"/>
    <property type="evidence" value="ECO:0007669"/>
    <property type="project" value="TreeGrafter"/>
</dbReference>
<evidence type="ECO:0000259" key="4">
    <source>
        <dbReference type="Pfam" id="PF02229"/>
    </source>
</evidence>
<evidence type="ECO:0000259" key="5">
    <source>
        <dbReference type="Pfam" id="PF13193"/>
    </source>
</evidence>
<dbReference type="Pfam" id="PF02229">
    <property type="entry name" value="PC4"/>
    <property type="match status" value="1"/>
</dbReference>
<sequence>MSKRKSKEIVESEEEGNNDEFVEEETPKSSKTKKHKTSFDSDYEEGDRGETADGETYFKLDQKKRVTVRKFKHMVLVDIREYFETNEGMKPTKKDFSLPSLPLFNQAIKHVKTQTHKKPAIIDINTNISHSYTKLVQDVATFKNKILQTGSKGAFKKDLREERVAFLFPNGYDHVVSQWSIWAAGGIAVPMSPLHSNSELLYTIQDSQASIVIAHSNFENRIKEVTAQTGVKNVLFVDGNQNYSNFRDDESRRAMLIYTSGTTGNPKGVVLTHANLKAQIKGLVEMWRITDRDKLLHVLPLHHIHGNICALACLLYSGATVEMFPKFDATSVWNRFMRPERDLTIFMAVPTVYSKLAEEYHKMPIEMRKSAMNSCSQFRVMISGSSALPSPLRSTWEEISGGQVLLERYGMSETGITLSSGYEVEKRIEGCVGLPVPGVQVRLISEEEEDVTSEIEKPGEIQIKGENVFKEYWNRPEATENEFTKDGWFKTGDIAVCTNDNVFKILGRESVDIIKSGGYKISALEIERELLSHPEIIDAAVVGVYDPVWGQRIGAVIVTKDHNTNISLDQLRKFLSIRLASYKLPTLLNNFQNAFPRSPI</sequence>
<evidence type="ECO:0000256" key="1">
    <source>
        <dbReference type="ARBA" id="ARBA00006432"/>
    </source>
</evidence>
<feature type="region of interest" description="Disordered" evidence="2">
    <location>
        <begin position="1"/>
        <end position="51"/>
    </location>
</feature>
<dbReference type="InterPro" id="IPR025110">
    <property type="entry name" value="AMP-bd_C"/>
</dbReference>
<feature type="non-terminal residue" evidence="6">
    <location>
        <position position="600"/>
    </location>
</feature>
<dbReference type="AlphaFoldDB" id="A0A9N9D873"/>
<dbReference type="Gene3D" id="2.30.31.10">
    <property type="entry name" value="Transcriptional Coactivator Pc4, Chain A"/>
    <property type="match status" value="1"/>
</dbReference>
<dbReference type="PANTHER" id="PTHR43201:SF8">
    <property type="entry name" value="ACYL-COA SYNTHETASE FAMILY MEMBER 3"/>
    <property type="match status" value="1"/>
</dbReference>
<dbReference type="InterPro" id="IPR042099">
    <property type="entry name" value="ANL_N_sf"/>
</dbReference>
<dbReference type="Gene3D" id="3.30.300.30">
    <property type="match status" value="1"/>
</dbReference>
<feature type="domain" description="Transcriptional coactivator p15 (PC4) C-terminal" evidence="4">
    <location>
        <begin position="58"/>
        <end position="94"/>
    </location>
</feature>
<dbReference type="GO" id="GO:0006631">
    <property type="term" value="P:fatty acid metabolic process"/>
    <property type="evidence" value="ECO:0007669"/>
    <property type="project" value="TreeGrafter"/>
</dbReference>
<dbReference type="InterPro" id="IPR000873">
    <property type="entry name" value="AMP-dep_synth/lig_dom"/>
</dbReference>
<dbReference type="InterPro" id="IPR020845">
    <property type="entry name" value="AMP-binding_CS"/>
</dbReference>
<feature type="compositionally biased region" description="Acidic residues" evidence="2">
    <location>
        <begin position="11"/>
        <end position="24"/>
    </location>
</feature>
<dbReference type="Gene3D" id="3.40.50.12780">
    <property type="entry name" value="N-terminal domain of ligase-like"/>
    <property type="match status" value="1"/>
</dbReference>
<reference evidence="6" key="1">
    <citation type="submission" date="2021-06" db="EMBL/GenBank/DDBJ databases">
        <authorList>
            <person name="Kallberg Y."/>
            <person name="Tangrot J."/>
            <person name="Rosling A."/>
        </authorList>
    </citation>
    <scope>NUCLEOTIDE SEQUENCE</scope>
    <source>
        <strain evidence="6">FL130A</strain>
    </source>
</reference>
<dbReference type="InterPro" id="IPR003173">
    <property type="entry name" value="PC4_C"/>
</dbReference>